<evidence type="ECO:0000256" key="6">
    <source>
        <dbReference type="ARBA" id="ARBA00023136"/>
    </source>
</evidence>
<dbReference type="Proteomes" id="UP000323946">
    <property type="component" value="Unassembled WGS sequence"/>
</dbReference>
<feature type="transmembrane region" description="Helical" evidence="8">
    <location>
        <begin position="258"/>
        <end position="282"/>
    </location>
</feature>
<evidence type="ECO:0000256" key="4">
    <source>
        <dbReference type="ARBA" id="ARBA00022692"/>
    </source>
</evidence>
<keyword evidence="4 8" id="KW-0812">Transmembrane</keyword>
<dbReference type="PANTHER" id="PTHR30576">
    <property type="entry name" value="COLANIC BIOSYNTHESIS UDP-GLUCOSE LIPID CARRIER TRANSFERASE"/>
    <property type="match status" value="1"/>
</dbReference>
<keyword evidence="6 8" id="KW-0472">Membrane</keyword>
<dbReference type="InterPro" id="IPR017475">
    <property type="entry name" value="EPS_sugar_tfrase"/>
</dbReference>
<evidence type="ECO:0000256" key="2">
    <source>
        <dbReference type="ARBA" id="ARBA00006464"/>
    </source>
</evidence>
<reference evidence="10 11" key="1">
    <citation type="submission" date="2019-09" db="EMBL/GenBank/DDBJ databases">
        <title>Draft genome sequence of the thermophilic Saccharopolyspora hirsuta VKM Ac-666T.</title>
        <authorList>
            <person name="Lobastova T.G."/>
            <person name="Fokina V."/>
            <person name="Bragin E.Y."/>
            <person name="Shtratnikova V.Y."/>
            <person name="Starodumova I.P."/>
            <person name="Tarlachkov S.V."/>
            <person name="Donova M.V."/>
        </authorList>
    </citation>
    <scope>NUCLEOTIDE SEQUENCE [LARGE SCALE GENOMIC DNA]</scope>
    <source>
        <strain evidence="10 11">VKM Ac-666</strain>
    </source>
</reference>
<evidence type="ECO:0000313" key="10">
    <source>
        <dbReference type="EMBL" id="KAA5838333.1"/>
    </source>
</evidence>
<evidence type="ECO:0000256" key="8">
    <source>
        <dbReference type="SAM" id="Phobius"/>
    </source>
</evidence>
<dbReference type="Pfam" id="PF02397">
    <property type="entry name" value="Bac_transf"/>
    <property type="match status" value="1"/>
</dbReference>
<name>A0A5M7C992_SACHI</name>
<feature type="domain" description="Bacterial sugar transferase" evidence="9">
    <location>
        <begin position="256"/>
        <end position="432"/>
    </location>
</feature>
<dbReference type="OrthoDB" id="9808602at2"/>
<feature type="transmembrane region" description="Helical" evidence="8">
    <location>
        <begin position="39"/>
        <end position="65"/>
    </location>
</feature>
<dbReference type="InterPro" id="IPR003362">
    <property type="entry name" value="Bact_transf"/>
</dbReference>
<evidence type="ECO:0000256" key="1">
    <source>
        <dbReference type="ARBA" id="ARBA00004141"/>
    </source>
</evidence>
<keyword evidence="5 8" id="KW-1133">Transmembrane helix</keyword>
<comment type="similarity">
    <text evidence="2">Belongs to the bacterial sugar transferase family.</text>
</comment>
<sequence>MSTTDSAAARPLPASTPGARPLVRRRVGGRLLPAVDLLALLPVGPIVGADWLLGAVFALLAWLLLAVQGQHRLRICLRVSDQVPQLAIASGLPLVLLVPWLSGGLLLAASSFGGLVLARAGLHAVLRSGYRRGALDEPTLVVGSGELAERIAGRAREHPEFGLRPRLIPLSEVDELGELVAAHGITRVLICPDGATETALAAVLRSNRPLPADVCVVPRLPEIGAALPRAALDELWGVPLVPLRRFGHGRAGAVAKRAFDIVLSGLMLVVLAPLLLALAVAVRLDSPGPVFFRQLRVTGPGRISQVLKLRTVRVGAVQGWAVPAEDCTALGKWLRSTHLDELPQLINVLRGEMSLVGPRPERPHYARRFGQEIPRYGDRHRMPGGMTGWAQVHGLHGDTSIPDRVEFDNQYIEQWSPWGDAVIVLRTVAVVLRASVTACLRWELGGGNPRHRRPARPRPGDHRRTGRRVGFARN</sequence>
<organism evidence="10 11">
    <name type="scientific">Saccharopolyspora hirsuta</name>
    <dbReference type="NCBI Taxonomy" id="1837"/>
    <lineage>
        <taxon>Bacteria</taxon>
        <taxon>Bacillati</taxon>
        <taxon>Actinomycetota</taxon>
        <taxon>Actinomycetes</taxon>
        <taxon>Pseudonocardiales</taxon>
        <taxon>Pseudonocardiaceae</taxon>
        <taxon>Saccharopolyspora</taxon>
    </lineage>
</organism>
<evidence type="ECO:0000256" key="7">
    <source>
        <dbReference type="SAM" id="MobiDB-lite"/>
    </source>
</evidence>
<evidence type="ECO:0000256" key="3">
    <source>
        <dbReference type="ARBA" id="ARBA00022679"/>
    </source>
</evidence>
<dbReference type="EMBL" id="VWPH01000001">
    <property type="protein sequence ID" value="KAA5838333.1"/>
    <property type="molecule type" value="Genomic_DNA"/>
</dbReference>
<feature type="region of interest" description="Disordered" evidence="7">
    <location>
        <begin position="445"/>
        <end position="474"/>
    </location>
</feature>
<evidence type="ECO:0000313" key="11">
    <source>
        <dbReference type="Proteomes" id="UP000323946"/>
    </source>
</evidence>
<evidence type="ECO:0000256" key="5">
    <source>
        <dbReference type="ARBA" id="ARBA00022989"/>
    </source>
</evidence>
<dbReference type="NCBIfam" id="TIGR03025">
    <property type="entry name" value="EPS_sugtrans"/>
    <property type="match status" value="1"/>
</dbReference>
<dbReference type="RefSeq" id="WP_150064839.1">
    <property type="nucleotide sequence ID" value="NZ_VWPH01000001.1"/>
</dbReference>
<comment type="caution">
    <text evidence="10">The sequence shown here is derived from an EMBL/GenBank/DDBJ whole genome shotgun (WGS) entry which is preliminary data.</text>
</comment>
<protein>
    <submittedName>
        <fullName evidence="10">Exopolysaccharide biosynthesis polyprenyl glycosylphosphotransferase</fullName>
    </submittedName>
</protein>
<accession>A0A5M7C992</accession>
<proteinExistence type="inferred from homology"/>
<dbReference type="GO" id="GO:0016780">
    <property type="term" value="F:phosphotransferase activity, for other substituted phosphate groups"/>
    <property type="evidence" value="ECO:0007669"/>
    <property type="project" value="TreeGrafter"/>
</dbReference>
<comment type="subcellular location">
    <subcellularLocation>
        <location evidence="1">Membrane</location>
        <topology evidence="1">Multi-pass membrane protein</topology>
    </subcellularLocation>
</comment>
<dbReference type="GO" id="GO:0016020">
    <property type="term" value="C:membrane"/>
    <property type="evidence" value="ECO:0007669"/>
    <property type="project" value="UniProtKB-SubCell"/>
</dbReference>
<keyword evidence="11" id="KW-1185">Reference proteome</keyword>
<dbReference type="SMR" id="A0A5M7C992"/>
<evidence type="ECO:0000259" key="9">
    <source>
        <dbReference type="Pfam" id="PF02397"/>
    </source>
</evidence>
<keyword evidence="3 10" id="KW-0808">Transferase</keyword>
<gene>
    <name evidence="10" type="ORF">F1721_02530</name>
</gene>
<dbReference type="AlphaFoldDB" id="A0A5M7C992"/>
<dbReference type="PANTHER" id="PTHR30576:SF0">
    <property type="entry name" value="UNDECAPRENYL-PHOSPHATE N-ACETYLGALACTOSAMINYL 1-PHOSPHATE TRANSFERASE-RELATED"/>
    <property type="match status" value="1"/>
</dbReference>